<accession>A0A392ME15</accession>
<keyword evidence="3" id="KW-1185">Reference proteome</keyword>
<dbReference type="EMBL" id="LXQA010008228">
    <property type="protein sequence ID" value="MCH85289.1"/>
    <property type="molecule type" value="Genomic_DNA"/>
</dbReference>
<feature type="region of interest" description="Disordered" evidence="1">
    <location>
        <begin position="1"/>
        <end position="108"/>
    </location>
</feature>
<gene>
    <name evidence="2" type="ORF">A2U01_0006133</name>
</gene>
<organism evidence="2 3">
    <name type="scientific">Trifolium medium</name>
    <dbReference type="NCBI Taxonomy" id="97028"/>
    <lineage>
        <taxon>Eukaryota</taxon>
        <taxon>Viridiplantae</taxon>
        <taxon>Streptophyta</taxon>
        <taxon>Embryophyta</taxon>
        <taxon>Tracheophyta</taxon>
        <taxon>Spermatophyta</taxon>
        <taxon>Magnoliopsida</taxon>
        <taxon>eudicotyledons</taxon>
        <taxon>Gunneridae</taxon>
        <taxon>Pentapetalae</taxon>
        <taxon>rosids</taxon>
        <taxon>fabids</taxon>
        <taxon>Fabales</taxon>
        <taxon>Fabaceae</taxon>
        <taxon>Papilionoideae</taxon>
        <taxon>50 kb inversion clade</taxon>
        <taxon>NPAAA clade</taxon>
        <taxon>Hologalegina</taxon>
        <taxon>IRL clade</taxon>
        <taxon>Trifolieae</taxon>
        <taxon>Trifolium</taxon>
    </lineage>
</organism>
<feature type="compositionally biased region" description="Polar residues" evidence="1">
    <location>
        <begin position="160"/>
        <end position="186"/>
    </location>
</feature>
<dbReference type="Proteomes" id="UP000265520">
    <property type="component" value="Unassembled WGS sequence"/>
</dbReference>
<feature type="region of interest" description="Disordered" evidence="1">
    <location>
        <begin position="114"/>
        <end position="133"/>
    </location>
</feature>
<evidence type="ECO:0000313" key="3">
    <source>
        <dbReference type="Proteomes" id="UP000265520"/>
    </source>
</evidence>
<sequence>METAVIKGTQTPKFPKDTNRKTMPKHRPKSTTVSTWGSLKEKTPLTSKKHSKTPTTSKEHPRLNPLLEEPASLTRQGHPIYNGSPLPKIREEREKNAELSWAPAQKGELTPVLYLRGSPLPPISPKHGDIHANKRVTHYSSKKLLSYTDVNKLQGGRMKPSTTGSNKIIDPSTETSTQTKPCQRAR</sequence>
<evidence type="ECO:0000313" key="2">
    <source>
        <dbReference type="EMBL" id="MCH85289.1"/>
    </source>
</evidence>
<feature type="compositionally biased region" description="Basic and acidic residues" evidence="1">
    <location>
        <begin position="88"/>
        <end position="97"/>
    </location>
</feature>
<name>A0A392ME15_9FABA</name>
<comment type="caution">
    <text evidence="2">The sequence shown here is derived from an EMBL/GenBank/DDBJ whole genome shotgun (WGS) entry which is preliminary data.</text>
</comment>
<reference evidence="2 3" key="1">
    <citation type="journal article" date="2018" name="Front. Plant Sci.">
        <title>Red Clover (Trifolium pratense) and Zigzag Clover (T. medium) - A Picture of Genomic Similarities and Differences.</title>
        <authorList>
            <person name="Dluhosova J."/>
            <person name="Istvanek J."/>
            <person name="Nedelnik J."/>
            <person name="Repkova J."/>
        </authorList>
    </citation>
    <scope>NUCLEOTIDE SEQUENCE [LARGE SCALE GENOMIC DNA]</scope>
    <source>
        <strain evidence="3">cv. 10/8</strain>
        <tissue evidence="2">Leaf</tissue>
    </source>
</reference>
<proteinExistence type="predicted"/>
<feature type="region of interest" description="Disordered" evidence="1">
    <location>
        <begin position="142"/>
        <end position="186"/>
    </location>
</feature>
<protein>
    <submittedName>
        <fullName evidence="2">Uncharacterized protein</fullName>
    </submittedName>
</protein>
<dbReference type="AlphaFoldDB" id="A0A392ME15"/>
<evidence type="ECO:0000256" key="1">
    <source>
        <dbReference type="SAM" id="MobiDB-lite"/>
    </source>
</evidence>